<accession>A0A699GKV9</accession>
<feature type="domain" description="Integrase zinc-binding" evidence="1">
    <location>
        <begin position="614"/>
        <end position="663"/>
    </location>
</feature>
<comment type="caution">
    <text evidence="2">The sequence shown here is derived from an EMBL/GenBank/DDBJ whole genome shotgun (WGS) entry which is preliminary data.</text>
</comment>
<keyword evidence="2" id="KW-0808">Transferase</keyword>
<dbReference type="Gene3D" id="1.10.340.70">
    <property type="match status" value="1"/>
</dbReference>
<proteinExistence type="predicted"/>
<reference evidence="2" key="1">
    <citation type="journal article" date="2019" name="Sci. Rep.">
        <title>Draft genome of Tanacetum cinerariifolium, the natural source of mosquito coil.</title>
        <authorList>
            <person name="Yamashiro T."/>
            <person name="Shiraishi A."/>
            <person name="Satake H."/>
            <person name="Nakayama K."/>
        </authorList>
    </citation>
    <scope>NUCLEOTIDE SEQUENCE</scope>
</reference>
<dbReference type="GO" id="GO:0003887">
    <property type="term" value="F:DNA-directed DNA polymerase activity"/>
    <property type="evidence" value="ECO:0007669"/>
    <property type="project" value="UniProtKB-KW"/>
</dbReference>
<dbReference type="PANTHER" id="PTHR33067:SF9">
    <property type="entry name" value="RNA-DIRECTED DNA POLYMERASE"/>
    <property type="match status" value="1"/>
</dbReference>
<dbReference type="CDD" id="cd00303">
    <property type="entry name" value="retropepsin_like"/>
    <property type="match status" value="1"/>
</dbReference>
<dbReference type="EMBL" id="BKCJ010007571">
    <property type="protein sequence ID" value="GEU77931.1"/>
    <property type="molecule type" value="Genomic_DNA"/>
</dbReference>
<dbReference type="Pfam" id="PF17921">
    <property type="entry name" value="Integrase_H2C2"/>
    <property type="match status" value="1"/>
</dbReference>
<evidence type="ECO:0000259" key="1">
    <source>
        <dbReference type="Pfam" id="PF17921"/>
    </source>
</evidence>
<dbReference type="Gene3D" id="2.40.70.10">
    <property type="entry name" value="Acid Proteases"/>
    <property type="match status" value="1"/>
</dbReference>
<evidence type="ECO:0000313" key="2">
    <source>
        <dbReference type="EMBL" id="GEU77931.1"/>
    </source>
</evidence>
<dbReference type="PANTHER" id="PTHR33067">
    <property type="entry name" value="RNA-DIRECTED DNA POLYMERASE-RELATED"/>
    <property type="match status" value="1"/>
</dbReference>
<organism evidence="2">
    <name type="scientific">Tanacetum cinerariifolium</name>
    <name type="common">Dalmatian daisy</name>
    <name type="synonym">Chrysanthemum cinerariifolium</name>
    <dbReference type="NCBI Taxonomy" id="118510"/>
    <lineage>
        <taxon>Eukaryota</taxon>
        <taxon>Viridiplantae</taxon>
        <taxon>Streptophyta</taxon>
        <taxon>Embryophyta</taxon>
        <taxon>Tracheophyta</taxon>
        <taxon>Spermatophyta</taxon>
        <taxon>Magnoliopsida</taxon>
        <taxon>eudicotyledons</taxon>
        <taxon>Gunneridae</taxon>
        <taxon>Pentapetalae</taxon>
        <taxon>asterids</taxon>
        <taxon>campanulids</taxon>
        <taxon>Asterales</taxon>
        <taxon>Asteraceae</taxon>
        <taxon>Asteroideae</taxon>
        <taxon>Anthemideae</taxon>
        <taxon>Anthemidinae</taxon>
        <taxon>Tanacetum</taxon>
    </lineage>
</organism>
<keyword evidence="2" id="KW-0239">DNA-directed DNA polymerase</keyword>
<dbReference type="AlphaFoldDB" id="A0A699GKV9"/>
<keyword evidence="2" id="KW-0548">Nucleotidyltransferase</keyword>
<protein>
    <submittedName>
        <fullName evidence="2">DNA-directed DNA polymerase</fullName>
    </submittedName>
</protein>
<name>A0A699GKV9_TANCI</name>
<sequence>MLPVTQIDTFYNGLILRHHDTVNAVVGGTFMKRRPEVCYDLIKNMTAHHNDWDTTVQKGESCSPLSFSNAKIAALKNEMSEMNKNFLRMFPNQQVNSVTPSCETYGDPHSYHDCQATGGHIEPTIKVVILINLKANDAVMKNMQTQMTSLTNSNIELKNMFGTFMKMNTASTSSSGPFASNTIANLKGELKAITTLSGVYYKGPLFLPLFSSLPKVVERVPEPPYKEKLFDLAITLVNENCSAVILKKFPEKLGDLSKFLIPCDFPELVECLALADLCASINLMPLSIWEKLSLPELTPKQIILEFADRSTTRPIGIAEDVFVKVGKFHFLTDFIVVDPRVTLFLERPFLRTGRALIDVNGKELTLRVDDEAITFKVGQTLKYSYNDAESINRVDVIDVACEEYFQEVLGFSKITKSGNPTLISDPIVAPSSLTLTPFENNAFILEETDAFLAIEDNSISPKIDDSYYDSEGDIHLLDEFLNDDPSSPLPPKELKILEPKTEESSIDEPPKLELKDVPSHLEYVFLEGADKLPVIIAKNIKDDEKAHLLKVLKSYKRAIAWKLSDIKGAKNLTADQLSRLENPHQNDLENKEITKTFPLKTLGMTMFYGQEAIDILTAFHNGPTEGHHGANYTAKKVFDSGFYWPTIYRDAHDLVTQCEKCASWSDTLDDALWAFRTAFKTPIGCTPYKLVYGKACQLPIELEHKAYWALRHCNYDLKTAGDHRKVQLNDINELCDEAYENSLIYKDIKKKIHDPRLRTAFSTLVIESLSAIID</sequence>
<dbReference type="InterPro" id="IPR021109">
    <property type="entry name" value="Peptidase_aspartic_dom_sf"/>
</dbReference>
<dbReference type="InterPro" id="IPR041588">
    <property type="entry name" value="Integrase_H2C2"/>
</dbReference>
<gene>
    <name evidence="2" type="ORF">Tci_049909</name>
</gene>